<feature type="region of interest" description="Disordered" evidence="1">
    <location>
        <begin position="534"/>
        <end position="560"/>
    </location>
</feature>
<evidence type="ECO:0000256" key="1">
    <source>
        <dbReference type="SAM" id="MobiDB-lite"/>
    </source>
</evidence>
<dbReference type="EMBL" id="MU001636">
    <property type="protein sequence ID" value="KAF2482316.1"/>
    <property type="molecule type" value="Genomic_DNA"/>
</dbReference>
<keyword evidence="2" id="KW-0732">Signal</keyword>
<evidence type="ECO:0000313" key="4">
    <source>
        <dbReference type="Proteomes" id="UP000799767"/>
    </source>
</evidence>
<accession>A0A6A6PR87</accession>
<gene>
    <name evidence="3" type="ORF">BDY17DRAFT_346418</name>
</gene>
<evidence type="ECO:0000313" key="3">
    <source>
        <dbReference type="EMBL" id="KAF2482316.1"/>
    </source>
</evidence>
<feature type="region of interest" description="Disordered" evidence="1">
    <location>
        <begin position="294"/>
        <end position="319"/>
    </location>
</feature>
<feature type="region of interest" description="Disordered" evidence="1">
    <location>
        <begin position="580"/>
        <end position="612"/>
    </location>
</feature>
<protein>
    <submittedName>
        <fullName evidence="3">Uncharacterized protein</fullName>
    </submittedName>
</protein>
<feature type="signal peptide" evidence="2">
    <location>
        <begin position="1"/>
        <end position="19"/>
    </location>
</feature>
<feature type="chain" id="PRO_5025524504" evidence="2">
    <location>
        <begin position="20"/>
        <end position="612"/>
    </location>
</feature>
<keyword evidence="4" id="KW-1185">Reference proteome</keyword>
<proteinExistence type="predicted"/>
<dbReference type="GeneID" id="54479106"/>
<dbReference type="RefSeq" id="XP_033588886.1">
    <property type="nucleotide sequence ID" value="XM_033738104.1"/>
</dbReference>
<feature type="compositionally biased region" description="Polar residues" evidence="1">
    <location>
        <begin position="247"/>
        <end position="265"/>
    </location>
</feature>
<organism evidence="3 4">
    <name type="scientific">Neohortaea acidophila</name>
    <dbReference type="NCBI Taxonomy" id="245834"/>
    <lineage>
        <taxon>Eukaryota</taxon>
        <taxon>Fungi</taxon>
        <taxon>Dikarya</taxon>
        <taxon>Ascomycota</taxon>
        <taxon>Pezizomycotina</taxon>
        <taxon>Dothideomycetes</taxon>
        <taxon>Dothideomycetidae</taxon>
        <taxon>Mycosphaerellales</taxon>
        <taxon>Teratosphaeriaceae</taxon>
        <taxon>Neohortaea</taxon>
    </lineage>
</organism>
<reference evidence="3" key="1">
    <citation type="journal article" date="2020" name="Stud. Mycol.">
        <title>101 Dothideomycetes genomes: a test case for predicting lifestyles and emergence of pathogens.</title>
        <authorList>
            <person name="Haridas S."/>
            <person name="Albert R."/>
            <person name="Binder M."/>
            <person name="Bloem J."/>
            <person name="Labutti K."/>
            <person name="Salamov A."/>
            <person name="Andreopoulos B."/>
            <person name="Baker S."/>
            <person name="Barry K."/>
            <person name="Bills G."/>
            <person name="Bluhm B."/>
            <person name="Cannon C."/>
            <person name="Castanera R."/>
            <person name="Culley D."/>
            <person name="Daum C."/>
            <person name="Ezra D."/>
            <person name="Gonzalez J."/>
            <person name="Henrissat B."/>
            <person name="Kuo A."/>
            <person name="Liang C."/>
            <person name="Lipzen A."/>
            <person name="Lutzoni F."/>
            <person name="Magnuson J."/>
            <person name="Mondo S."/>
            <person name="Nolan M."/>
            <person name="Ohm R."/>
            <person name="Pangilinan J."/>
            <person name="Park H.-J."/>
            <person name="Ramirez L."/>
            <person name="Alfaro M."/>
            <person name="Sun H."/>
            <person name="Tritt A."/>
            <person name="Yoshinaga Y."/>
            <person name="Zwiers L.-H."/>
            <person name="Turgeon B."/>
            <person name="Goodwin S."/>
            <person name="Spatafora J."/>
            <person name="Crous P."/>
            <person name="Grigoriev I."/>
        </authorList>
    </citation>
    <scope>NUCLEOTIDE SEQUENCE</scope>
    <source>
        <strain evidence="3">CBS 113389</strain>
    </source>
</reference>
<feature type="region of interest" description="Disordered" evidence="1">
    <location>
        <begin position="243"/>
        <end position="269"/>
    </location>
</feature>
<sequence>MNTANTLALLILALSFAGAVYEDPAAIILVALAVAEYLALYTTTLSPLAELYRQCKQSHQQAVLRATAALSYRAPPLLRLARDATTKITIDDPTTRLAACNTGAHKPLLFPEATAVLLYEAPPLPRLARDVAITNAIDDLTARLAACTTGGHRPHLYPAVAPFRGIDTAFAVPMVVLEARKADELAPSPAPTTPLSHALPVANVMGLNKPRKDSAVVDDATNVCRAMKVGESIQVVDPAATIGASPYHQSGGSSEDLTMSESSEPNGRDDFFRGVADLEMSDLHGDVPAEVAAADSRMEDAPPAPTGEEASVEDATATSTGEAVDAAMADCTVPVPAIHQPAPAASFSEAITVSRTVEMPGASSCWPGSAANHHSAPSLHAPFAKGQGESGCDADLEFSAEAATKYIVFWLVSAEKFATHLSHRFNEMDEAGRSNLFAAPTILKDLRVVVCRFRLTIEYMRGEKGEDWDDSRLCQHITTSSQLQNGNNRVLQRLSALYNRCQPASSTTTAQPAATAAQFSEDDIMAICQRIGESAPPPRTRELRTGTVPQPITGKRKQREAVEYDPTPYLRRCTVAEWKRVSEKGQKAREPRKEVDTTDVEEGLKGMSVKED</sequence>
<dbReference type="AlphaFoldDB" id="A0A6A6PR87"/>
<evidence type="ECO:0000256" key="2">
    <source>
        <dbReference type="SAM" id="SignalP"/>
    </source>
</evidence>
<dbReference type="Proteomes" id="UP000799767">
    <property type="component" value="Unassembled WGS sequence"/>
</dbReference>
<name>A0A6A6PR87_9PEZI</name>